<accession>A0A248TJC6</accession>
<dbReference type="Gene3D" id="2.60.40.4380">
    <property type="entry name" value="Translational regulator CsrA"/>
    <property type="match status" value="1"/>
</dbReference>
<evidence type="ECO:0000313" key="6">
    <source>
        <dbReference type="EMBL" id="ASV68261.1"/>
    </source>
</evidence>
<proteinExistence type="inferred from homology"/>
<dbReference type="SUPFAM" id="SSF117130">
    <property type="entry name" value="CsrA-like"/>
    <property type="match status" value="1"/>
</dbReference>
<dbReference type="FunFam" id="2.60.40.4380:FF:000002">
    <property type="entry name" value="Translational regulator CsrA"/>
    <property type="match status" value="1"/>
</dbReference>
<reference evidence="6 7" key="1">
    <citation type="submission" date="2017-08" db="EMBL/GenBank/DDBJ databases">
        <title>Complete Genome Sequence of Bacillus kochii Oregon-R-modENCODE STRAIN BDGP4, isolated from Drosophila melanogaster gut.</title>
        <authorList>
            <person name="Wan K.H."/>
            <person name="Yu C."/>
            <person name="Park S."/>
            <person name="Hammonds A.S."/>
            <person name="Booth B.W."/>
            <person name="Celniker S.E."/>
        </authorList>
    </citation>
    <scope>NUCLEOTIDE SEQUENCE [LARGE SCALE GENOMIC DNA]</scope>
    <source>
        <strain evidence="6 7">BDGP4</strain>
    </source>
</reference>
<keyword evidence="1 5" id="KW-0963">Cytoplasm</keyword>
<dbReference type="GO" id="GO:0044781">
    <property type="term" value="P:bacterial-type flagellum organization"/>
    <property type="evidence" value="ECO:0007669"/>
    <property type="project" value="UniProtKB-KW"/>
</dbReference>
<dbReference type="InterPro" id="IPR036107">
    <property type="entry name" value="CsrA_sf"/>
</dbReference>
<dbReference type="HAMAP" id="MF_00167">
    <property type="entry name" value="CsrA"/>
    <property type="match status" value="1"/>
</dbReference>
<dbReference type="GO" id="GO:0006402">
    <property type="term" value="P:mRNA catabolic process"/>
    <property type="evidence" value="ECO:0007669"/>
    <property type="project" value="InterPro"/>
</dbReference>
<evidence type="ECO:0000313" key="7">
    <source>
        <dbReference type="Proteomes" id="UP000215137"/>
    </source>
</evidence>
<dbReference type="NCBIfam" id="TIGR00202">
    <property type="entry name" value="csrA"/>
    <property type="match status" value="1"/>
</dbReference>
<evidence type="ECO:0000256" key="2">
    <source>
        <dbReference type="ARBA" id="ARBA00022491"/>
    </source>
</evidence>
<dbReference type="GO" id="GO:0005829">
    <property type="term" value="C:cytosol"/>
    <property type="evidence" value="ECO:0007669"/>
    <property type="project" value="TreeGrafter"/>
</dbReference>
<organism evidence="6 7">
    <name type="scientific">Cytobacillus kochii</name>
    <dbReference type="NCBI Taxonomy" id="859143"/>
    <lineage>
        <taxon>Bacteria</taxon>
        <taxon>Bacillati</taxon>
        <taxon>Bacillota</taxon>
        <taxon>Bacilli</taxon>
        <taxon>Bacillales</taxon>
        <taxon>Bacillaceae</taxon>
        <taxon>Cytobacillus</taxon>
    </lineage>
</organism>
<dbReference type="Proteomes" id="UP000215137">
    <property type="component" value="Chromosome"/>
</dbReference>
<dbReference type="AlphaFoldDB" id="A0A248TJC6"/>
<dbReference type="Pfam" id="PF02599">
    <property type="entry name" value="CsrA"/>
    <property type="match status" value="1"/>
</dbReference>
<keyword evidence="7" id="KW-1185">Reference proteome</keyword>
<evidence type="ECO:0000256" key="3">
    <source>
        <dbReference type="ARBA" id="ARBA00022845"/>
    </source>
</evidence>
<dbReference type="PANTHER" id="PTHR34984:SF1">
    <property type="entry name" value="CARBON STORAGE REGULATOR"/>
    <property type="match status" value="1"/>
</dbReference>
<evidence type="ECO:0000256" key="1">
    <source>
        <dbReference type="ARBA" id="ARBA00022490"/>
    </source>
</evidence>
<dbReference type="GO" id="GO:0045947">
    <property type="term" value="P:negative regulation of translational initiation"/>
    <property type="evidence" value="ECO:0007669"/>
    <property type="project" value="UniProtKB-UniRule"/>
</dbReference>
<keyword evidence="3 5" id="KW-0810">Translation regulation</keyword>
<dbReference type="PANTHER" id="PTHR34984">
    <property type="entry name" value="CARBON STORAGE REGULATOR"/>
    <property type="match status" value="1"/>
</dbReference>
<evidence type="ECO:0000256" key="4">
    <source>
        <dbReference type="ARBA" id="ARBA00022884"/>
    </source>
</evidence>
<dbReference type="GO" id="GO:0006109">
    <property type="term" value="P:regulation of carbohydrate metabolic process"/>
    <property type="evidence" value="ECO:0007669"/>
    <property type="project" value="InterPro"/>
</dbReference>
<gene>
    <name evidence="5 6" type="primary">csrA</name>
    <name evidence="6" type="ORF">CKF48_13565</name>
</gene>
<comment type="subunit">
    <text evidence="5">Homodimer; the beta-strands of each monomer intercalate to form a hydrophobic core, while the alpha-helices form wings that extend away from the core.</text>
</comment>
<comment type="similarity">
    <text evidence="5">Belongs to the CsrA/RsmA family.</text>
</comment>
<comment type="function">
    <text evidence="5">A translational regulator that binds mRNA to regulate translation initiation and/or mRNA stability. Usually binds in the 5'-UTR at or near the Shine-Dalgarno sequence preventing ribosome-binding, thus repressing translation. Its main target seems to be the major flagellin gene, while its function is anatagonized by FliW.</text>
</comment>
<dbReference type="KEGG" id="bko:CKF48_13565"/>
<keyword evidence="5" id="KW-1005">Bacterial flagellum biogenesis</keyword>
<dbReference type="InterPro" id="IPR003751">
    <property type="entry name" value="CsrA"/>
</dbReference>
<keyword evidence="4 5" id="KW-0694">RNA-binding</keyword>
<evidence type="ECO:0000256" key="5">
    <source>
        <dbReference type="HAMAP-Rule" id="MF_00167"/>
    </source>
</evidence>
<keyword evidence="2 5" id="KW-0678">Repressor</keyword>
<dbReference type="OrthoDB" id="9809061at2"/>
<dbReference type="GO" id="GO:1902208">
    <property type="term" value="P:regulation of bacterial-type flagellum assembly"/>
    <property type="evidence" value="ECO:0007669"/>
    <property type="project" value="UniProtKB-UniRule"/>
</dbReference>
<dbReference type="EMBL" id="CP022983">
    <property type="protein sequence ID" value="ASV68261.1"/>
    <property type="molecule type" value="Genomic_DNA"/>
</dbReference>
<sequence>MLVLTRRKNESIIINENIEITIVAVEGDQIKLGIQAPKDIDIYRKEVYLQIQTENNEAAQNPVDLMALLKNNTEK</sequence>
<dbReference type="GO" id="GO:0048027">
    <property type="term" value="F:mRNA 5'-UTR binding"/>
    <property type="evidence" value="ECO:0007669"/>
    <property type="project" value="UniProtKB-UniRule"/>
</dbReference>
<dbReference type="RefSeq" id="WP_095371831.1">
    <property type="nucleotide sequence ID" value="NZ_CP022983.1"/>
</dbReference>
<dbReference type="NCBIfam" id="NF002469">
    <property type="entry name" value="PRK01712.1"/>
    <property type="match status" value="1"/>
</dbReference>
<comment type="subcellular location">
    <subcellularLocation>
        <location evidence="5">Cytoplasm</location>
    </subcellularLocation>
</comment>
<name>A0A248TJC6_9BACI</name>
<protein>
    <recommendedName>
        <fullName evidence="5">Translational regulator CsrA</fullName>
    </recommendedName>
</protein>